<dbReference type="InterPro" id="IPR003594">
    <property type="entry name" value="HATPase_dom"/>
</dbReference>
<dbReference type="Gene3D" id="3.30.565.10">
    <property type="entry name" value="Histidine kinase-like ATPase, C-terminal domain"/>
    <property type="match status" value="1"/>
</dbReference>
<protein>
    <recommendedName>
        <fullName evidence="2">histidine kinase</fullName>
        <ecNumber evidence="2">2.7.13.3</ecNumber>
    </recommendedName>
</protein>
<feature type="compositionally biased region" description="Gly residues" evidence="6">
    <location>
        <begin position="863"/>
        <end position="875"/>
    </location>
</feature>
<keyword evidence="7" id="KW-1133">Transmembrane helix</keyword>
<keyword evidence="4" id="KW-0808">Transferase</keyword>
<dbReference type="AlphaFoldDB" id="A0A918PXS5"/>
<dbReference type="InterPro" id="IPR050428">
    <property type="entry name" value="TCS_sensor_his_kinase"/>
</dbReference>
<keyword evidence="3" id="KW-0597">Phosphoprotein</keyword>
<evidence type="ECO:0000256" key="5">
    <source>
        <dbReference type="ARBA" id="ARBA00022777"/>
    </source>
</evidence>
<keyword evidence="7" id="KW-0812">Transmembrane</keyword>
<feature type="domain" description="NIT" evidence="8">
    <location>
        <begin position="64"/>
        <end position="312"/>
    </location>
</feature>
<dbReference type="Pfam" id="PF08376">
    <property type="entry name" value="NIT"/>
    <property type="match status" value="1"/>
</dbReference>
<dbReference type="InterPro" id="IPR036890">
    <property type="entry name" value="HATPase_C_sf"/>
</dbReference>
<comment type="catalytic activity">
    <reaction evidence="1">
        <text>ATP + protein L-histidine = ADP + protein N-phospho-L-histidine.</text>
        <dbReference type="EC" id="2.7.13.3"/>
    </reaction>
</comment>
<evidence type="ECO:0000256" key="3">
    <source>
        <dbReference type="ARBA" id="ARBA00022553"/>
    </source>
</evidence>
<name>A0A918PXS5_9ACTN</name>
<evidence type="ECO:0000256" key="6">
    <source>
        <dbReference type="SAM" id="MobiDB-lite"/>
    </source>
</evidence>
<accession>A0A918PXS5</accession>
<dbReference type="InterPro" id="IPR010910">
    <property type="entry name" value="Nitrate/nitrite_sensing_bac"/>
</dbReference>
<evidence type="ECO:0000259" key="8">
    <source>
        <dbReference type="PROSITE" id="PS50906"/>
    </source>
</evidence>
<reference evidence="9" key="2">
    <citation type="submission" date="2020-09" db="EMBL/GenBank/DDBJ databases">
        <authorList>
            <person name="Sun Q."/>
            <person name="Ohkuma M."/>
        </authorList>
    </citation>
    <scope>NUCLEOTIDE SEQUENCE</scope>
    <source>
        <strain evidence="9">JCM 4815</strain>
    </source>
</reference>
<proteinExistence type="predicted"/>
<comment type="caution">
    <text evidence="9">The sequence shown here is derived from an EMBL/GenBank/DDBJ whole genome shotgun (WGS) entry which is preliminary data.</text>
</comment>
<feature type="transmembrane region" description="Helical" evidence="7">
    <location>
        <begin position="21"/>
        <end position="40"/>
    </location>
</feature>
<dbReference type="SUPFAM" id="SSF55874">
    <property type="entry name" value="ATPase domain of HSP90 chaperone/DNA topoisomerase II/histidine kinase"/>
    <property type="match status" value="1"/>
</dbReference>
<sequence length="990" mass="101624">MPGTRDRRTRHRSASRKNLRLSFVVPFVVPAVLATGVWGYTAAGLIDEQLQLRAESDRASSAAGPAQTLVTRLQEERRGTAVWQANRTDATREELDAARERTDAAVAAYRTAASSALDTAMLGDAHKKLGQALDDLTERRGAVDDRKLDAAGAFEYFTGAVSGGTGVIAAALRSDDGDLARTGAATTALVRLTEMLSREDALISGALPEEEMSGSTRSRFLQYLAVQQELRAALTARDLPAGGAAAYGEITGGEHWTSIGVIEDAVAGAGGTGLPLPQQASAWPDAADSVVGDLQSLGGDSVTGAAGSASDRADDLLLGSLLGTAALLAALVGGALLALRGRRTALDRVTELQRQAEELSGVRLPQLLARIERGERVEPQPLAPRQPQPAADELERLGAAIEHLGTVAADTAVRQNLGREGTEKVFAQLIRRTQILIHRLISLLDDLERKHEDSDLLKDIFKVDHLATRVRRHAENLVILSGSPPSRRMTAPVSITDVMRSAVAETESYTRVKVKNLPADLRLALTGRAVADVTHLLAELIENGTSFSPPETQVFISATRVAKGLAVHVEDHGLGMPEELRDKANHLLAHPPKLDMTALGEDPRLGHFVVARLAERHKIKVELRESVYGGTLVVVLLPAELLEDIESPVLDQLRSAAAAQGRAVRNPGERTGIPAAGRTGSTAAPVPSAVSDTALADAGAAAGPALAGTVAGAAPHGAGLTGTTVTGAGAAGVRTAPPAPAGEVLTHTRTPDYSGFPDYGGAGLLPPVSEHPSSRDLARNSGAAAWAAPQEHPAHRPEAARPTGRAAAPAGSAASAAAASSAGPAYPAAAPSPAAPAFPSGPATPASPAGSSARPGPRTATGAGHGAGSGTGHGPGAAAPGAGAGAGVRPGGEARRSAPPAGSGRESSGPLTTPTVLPQRTRGASLAQQLRKEAAHQNDSNGGENGLSPDASARAMIAIQQGLKRARLGEGGEPDGTDDRKAPPRNPGAF</sequence>
<dbReference type="InterPro" id="IPR013587">
    <property type="entry name" value="Nitrate/nitrite_sensing"/>
</dbReference>
<organism evidence="9 10">
    <name type="scientific">Streptomyces poonensis</name>
    <dbReference type="NCBI Taxonomy" id="68255"/>
    <lineage>
        <taxon>Bacteria</taxon>
        <taxon>Bacillati</taxon>
        <taxon>Actinomycetota</taxon>
        <taxon>Actinomycetes</taxon>
        <taxon>Kitasatosporales</taxon>
        <taxon>Streptomycetaceae</taxon>
        <taxon>Streptomyces</taxon>
    </lineage>
</organism>
<dbReference type="EMBL" id="BMVW01000012">
    <property type="protein sequence ID" value="GGZ26558.1"/>
    <property type="molecule type" value="Genomic_DNA"/>
</dbReference>
<reference evidence="9" key="1">
    <citation type="journal article" date="2014" name="Int. J. Syst. Evol. Microbiol.">
        <title>Complete genome sequence of Corynebacterium casei LMG S-19264T (=DSM 44701T), isolated from a smear-ripened cheese.</title>
        <authorList>
            <consortium name="US DOE Joint Genome Institute (JGI-PGF)"/>
            <person name="Walter F."/>
            <person name="Albersmeier A."/>
            <person name="Kalinowski J."/>
            <person name="Ruckert C."/>
        </authorList>
    </citation>
    <scope>NUCLEOTIDE SEQUENCE</scope>
    <source>
        <strain evidence="9">JCM 4815</strain>
    </source>
</reference>
<feature type="compositionally biased region" description="Polar residues" evidence="6">
    <location>
        <begin position="905"/>
        <end position="918"/>
    </location>
</feature>
<keyword evidence="10" id="KW-1185">Reference proteome</keyword>
<dbReference type="PANTHER" id="PTHR45436:SF5">
    <property type="entry name" value="SENSOR HISTIDINE KINASE TRCS"/>
    <property type="match status" value="1"/>
</dbReference>
<dbReference type="Proteomes" id="UP000622166">
    <property type="component" value="Unassembled WGS sequence"/>
</dbReference>
<dbReference type="PROSITE" id="PS50906">
    <property type="entry name" value="NIT"/>
    <property type="match status" value="1"/>
</dbReference>
<gene>
    <name evidence="9" type="ORF">GCM10010365_53690</name>
</gene>
<dbReference type="GO" id="GO:0000160">
    <property type="term" value="P:phosphorelay signal transduction system"/>
    <property type="evidence" value="ECO:0007669"/>
    <property type="project" value="TreeGrafter"/>
</dbReference>
<dbReference type="GO" id="GO:0004673">
    <property type="term" value="F:protein histidine kinase activity"/>
    <property type="evidence" value="ECO:0007669"/>
    <property type="project" value="UniProtKB-EC"/>
</dbReference>
<feature type="region of interest" description="Disordered" evidence="6">
    <location>
        <begin position="659"/>
        <end position="686"/>
    </location>
</feature>
<evidence type="ECO:0000256" key="4">
    <source>
        <dbReference type="ARBA" id="ARBA00022679"/>
    </source>
</evidence>
<keyword evidence="7" id="KW-0472">Membrane</keyword>
<evidence type="ECO:0000313" key="10">
    <source>
        <dbReference type="Proteomes" id="UP000622166"/>
    </source>
</evidence>
<dbReference type="EC" id="2.7.13.3" evidence="2"/>
<evidence type="ECO:0000313" key="9">
    <source>
        <dbReference type="EMBL" id="GGZ26558.1"/>
    </source>
</evidence>
<dbReference type="PANTHER" id="PTHR45436">
    <property type="entry name" value="SENSOR HISTIDINE KINASE YKOH"/>
    <property type="match status" value="1"/>
</dbReference>
<evidence type="ECO:0000256" key="2">
    <source>
        <dbReference type="ARBA" id="ARBA00012438"/>
    </source>
</evidence>
<feature type="compositionally biased region" description="Low complexity" evidence="6">
    <location>
        <begin position="800"/>
        <end position="862"/>
    </location>
</feature>
<dbReference type="GO" id="GO:0005886">
    <property type="term" value="C:plasma membrane"/>
    <property type="evidence" value="ECO:0007669"/>
    <property type="project" value="TreeGrafter"/>
</dbReference>
<keyword evidence="5" id="KW-0418">Kinase</keyword>
<evidence type="ECO:0000256" key="7">
    <source>
        <dbReference type="SAM" id="Phobius"/>
    </source>
</evidence>
<feature type="region of interest" description="Disordered" evidence="6">
    <location>
        <begin position="729"/>
        <end position="990"/>
    </location>
</feature>
<evidence type="ECO:0000256" key="1">
    <source>
        <dbReference type="ARBA" id="ARBA00000085"/>
    </source>
</evidence>
<dbReference type="SMART" id="SM00387">
    <property type="entry name" value="HATPase_c"/>
    <property type="match status" value="1"/>
</dbReference>
<dbReference type="RefSeq" id="WP_189863404.1">
    <property type="nucleotide sequence ID" value="NZ_BMVW01000012.1"/>
</dbReference>
<dbReference type="Pfam" id="PF02518">
    <property type="entry name" value="HATPase_c"/>
    <property type="match status" value="1"/>
</dbReference>